<feature type="compositionally biased region" description="Polar residues" evidence="1">
    <location>
        <begin position="902"/>
        <end position="913"/>
    </location>
</feature>
<feature type="compositionally biased region" description="Basic and acidic residues" evidence="1">
    <location>
        <begin position="584"/>
        <end position="595"/>
    </location>
</feature>
<dbReference type="EMBL" id="JAXLQG010000011">
    <property type="protein sequence ID" value="KAK5534687.1"/>
    <property type="molecule type" value="Genomic_DNA"/>
</dbReference>
<feature type="transmembrane region" description="Helical" evidence="2">
    <location>
        <begin position="1071"/>
        <end position="1092"/>
    </location>
</feature>
<protein>
    <submittedName>
        <fullName evidence="3">Uncharacterized protein</fullName>
    </submittedName>
</protein>
<keyword evidence="2" id="KW-1133">Transmembrane helix</keyword>
<feature type="region of interest" description="Disordered" evidence="1">
    <location>
        <begin position="334"/>
        <end position="370"/>
    </location>
</feature>
<feature type="compositionally biased region" description="Polar residues" evidence="1">
    <location>
        <begin position="730"/>
        <end position="758"/>
    </location>
</feature>
<feature type="compositionally biased region" description="Basic and acidic residues" evidence="1">
    <location>
        <begin position="21"/>
        <end position="40"/>
    </location>
</feature>
<feature type="compositionally biased region" description="Low complexity" evidence="1">
    <location>
        <begin position="672"/>
        <end position="681"/>
    </location>
</feature>
<feature type="region of interest" description="Disordered" evidence="1">
    <location>
        <begin position="890"/>
        <end position="913"/>
    </location>
</feature>
<evidence type="ECO:0000313" key="4">
    <source>
        <dbReference type="Proteomes" id="UP001345827"/>
    </source>
</evidence>
<keyword evidence="4" id="KW-1185">Reference proteome</keyword>
<feature type="compositionally biased region" description="Polar residues" evidence="1">
    <location>
        <begin position="682"/>
        <end position="693"/>
    </location>
</feature>
<accession>A0AAV9Q319</accession>
<evidence type="ECO:0000313" key="3">
    <source>
        <dbReference type="EMBL" id="KAK5534687.1"/>
    </source>
</evidence>
<feature type="region of interest" description="Disordered" evidence="1">
    <location>
        <begin position="543"/>
        <end position="610"/>
    </location>
</feature>
<evidence type="ECO:0000256" key="2">
    <source>
        <dbReference type="SAM" id="Phobius"/>
    </source>
</evidence>
<proteinExistence type="predicted"/>
<gene>
    <name evidence="3" type="ORF">LTR25_006719</name>
</gene>
<sequence length="1095" mass="119984">MSWKLAELRWRQDVGLQESFFDRNNKTKHNHSDKSPEDNGRPCNTGRFRSHTAPWSRNAHQDNPQAYVSQTSSVLSPLLSADQIRPDPDVSAFSPTISICSTTPLLKFAPYVPSTGVGVASTIDNDKLPDDLRPLYHNLQTPIRPIAHPACLSSSRRTRLHQRNSSFSQACSVAREVFPPFIGESPPKTRLNHGTDSLPLLGRRVSAGSLHKAVKQQPATPLGQPLGGYQLDIDVPDLFNFPASPSFGLHFDLQAGNATVQERRNRSYKSCRSSRCRSLSPSILRLSMESRHHSDSCLLQRYKMDSSEEFSSYRSNNSRPLYPDLRSAYAQIQGRRVASQTRSSGAETRFPLSPSSSSDEDDYFGKTSSPANDAIPLRELPCRRVPSALGVIHVAEAHHESSAILESFDDVAALGLAGRRSCTVDDIVSQYADLTTDDSPFTHHCSSRGDFGPVTPGLPTWDSRNLAVPRVDTMSASLDATGGHTEQDAFAREKSLSELYLHERQVPTLDSLGDLEGVIEEDEWESLPDNSRTGFLNPSGLRFRLTKRETGDSSHTSMSSRKIPATPWDPLAIASKQTTYRAGLRRDSRSYHQDHLSPTQPSTPDKLMKEGCLSPVQTQSYFPAAQENLWRARPIHRLNSASTYDQSRQNSHLVICSPSPDFTQRPSLKDNSSYPSTSSSSCINDRTLPSSSLLPKRLDKSSVRTPLSPGTISEPTASFIPHNIPGLGSDTDTGANHFRNNPSNRNGSATDLTSRQARPTVSGLIDMIASAMEDTAPSGSCTYNTQTHSDLNNESLLRGRFIHGGYTTNDGDVSRFLRDSRDLRQGRLEDEVRNTLCDRAGVKTTGSSLANYSSDGLPLHRTASNDQAALTGTQINDDDSWQAGDLLNAKKNRRTSSHASDRTFSSRFTNTSPTTSMLSAEFNARFTPEDVPIDMDHCPSFPLTPAQLSIIRLEGIGRVPFERLQVLENGDWLEKAWCFVHHRVEFSHARLVERKAGVVAAGAVEIQREAGRFLLVVSVATYMVGGFVLAHDMGKGGVLSSAAMAALTGGSVSRVHPVDIRLAQAIEKGGLLVVCCVLAGCVGVLVWSATIWGGR</sequence>
<feature type="compositionally biased region" description="Polar residues" evidence="1">
    <location>
        <begin position="703"/>
        <end position="716"/>
    </location>
</feature>
<dbReference type="Proteomes" id="UP001345827">
    <property type="component" value="Unassembled WGS sequence"/>
</dbReference>
<comment type="caution">
    <text evidence="3">The sequence shown here is derived from an EMBL/GenBank/DDBJ whole genome shotgun (WGS) entry which is preliminary data.</text>
</comment>
<keyword evidence="2" id="KW-0812">Transmembrane</keyword>
<evidence type="ECO:0000256" key="1">
    <source>
        <dbReference type="SAM" id="MobiDB-lite"/>
    </source>
</evidence>
<feature type="region of interest" description="Disordered" evidence="1">
    <location>
        <begin position="655"/>
        <end position="758"/>
    </location>
</feature>
<dbReference type="AlphaFoldDB" id="A0AAV9Q319"/>
<feature type="region of interest" description="Disordered" evidence="1">
    <location>
        <begin position="21"/>
        <end position="60"/>
    </location>
</feature>
<organism evidence="3 4">
    <name type="scientific">Vermiconidia calcicola</name>
    <dbReference type="NCBI Taxonomy" id="1690605"/>
    <lineage>
        <taxon>Eukaryota</taxon>
        <taxon>Fungi</taxon>
        <taxon>Dikarya</taxon>
        <taxon>Ascomycota</taxon>
        <taxon>Pezizomycotina</taxon>
        <taxon>Dothideomycetes</taxon>
        <taxon>Dothideomycetidae</taxon>
        <taxon>Mycosphaerellales</taxon>
        <taxon>Extremaceae</taxon>
        <taxon>Vermiconidia</taxon>
    </lineage>
</organism>
<reference evidence="3 4" key="1">
    <citation type="submission" date="2023-06" db="EMBL/GenBank/DDBJ databases">
        <title>Black Yeasts Isolated from many extreme environments.</title>
        <authorList>
            <person name="Coleine C."/>
            <person name="Stajich J.E."/>
            <person name="Selbmann L."/>
        </authorList>
    </citation>
    <scope>NUCLEOTIDE SEQUENCE [LARGE SCALE GENOMIC DNA]</scope>
    <source>
        <strain evidence="3 4">CCFEE 5887</strain>
    </source>
</reference>
<keyword evidence="2" id="KW-0472">Membrane</keyword>
<feature type="transmembrane region" description="Helical" evidence="2">
    <location>
        <begin position="1013"/>
        <end position="1030"/>
    </location>
</feature>
<name>A0AAV9Q319_9PEZI</name>
<feature type="compositionally biased region" description="Polar residues" evidence="1">
    <location>
        <begin position="660"/>
        <end position="671"/>
    </location>
</feature>